<name>A0A9Q3IJA5_9BASI</name>
<feature type="compositionally biased region" description="Low complexity" evidence="1">
    <location>
        <begin position="44"/>
        <end position="53"/>
    </location>
</feature>
<proteinExistence type="predicted"/>
<comment type="caution">
    <text evidence="2">The sequence shown here is derived from an EMBL/GenBank/DDBJ whole genome shotgun (WGS) entry which is preliminary data.</text>
</comment>
<reference evidence="2" key="1">
    <citation type="submission" date="2021-03" db="EMBL/GenBank/DDBJ databases">
        <title>Draft genome sequence of rust myrtle Austropuccinia psidii MF-1, a brazilian biotype.</title>
        <authorList>
            <person name="Quecine M.C."/>
            <person name="Pachon D.M.R."/>
            <person name="Bonatelli M.L."/>
            <person name="Correr F.H."/>
            <person name="Franceschini L.M."/>
            <person name="Leite T.F."/>
            <person name="Margarido G.R.A."/>
            <person name="Almeida C.A."/>
            <person name="Ferrarezi J.A."/>
            <person name="Labate C.A."/>
        </authorList>
    </citation>
    <scope>NUCLEOTIDE SEQUENCE</scope>
    <source>
        <strain evidence="2">MF-1</strain>
    </source>
</reference>
<dbReference type="Proteomes" id="UP000765509">
    <property type="component" value="Unassembled WGS sequence"/>
</dbReference>
<gene>
    <name evidence="2" type="ORF">O181_082517</name>
</gene>
<accession>A0A9Q3IJA5</accession>
<protein>
    <submittedName>
        <fullName evidence="2">Uncharacterized protein</fullName>
    </submittedName>
</protein>
<sequence length="236" mass="26514">MPPTRGGSNYSVQSNGSGPGHSSHKSKRQECQPRVEAQTKDARSSTSSQRLSRTFESLIESPGTDITVIAIVRPEPFSTGKNRDIPVSVQELIYGRKATIVGTSVKSLHSYNELIYSSEEFHGPRKDRGSSQGLHTHVLQEKSPTDKSLVEKPKYFVSGPEEEVFQRKTPSQFKLLNPPQARIFPNKVQVEQTLTTELQNPKERKYSHGQCIQYGQNSDGIQKKEEEIMKKSFPKK</sequence>
<feature type="compositionally biased region" description="Polar residues" evidence="1">
    <location>
        <begin position="1"/>
        <end position="13"/>
    </location>
</feature>
<evidence type="ECO:0000313" key="2">
    <source>
        <dbReference type="EMBL" id="MBW0542802.1"/>
    </source>
</evidence>
<organism evidence="2 3">
    <name type="scientific">Austropuccinia psidii MF-1</name>
    <dbReference type="NCBI Taxonomy" id="1389203"/>
    <lineage>
        <taxon>Eukaryota</taxon>
        <taxon>Fungi</taxon>
        <taxon>Dikarya</taxon>
        <taxon>Basidiomycota</taxon>
        <taxon>Pucciniomycotina</taxon>
        <taxon>Pucciniomycetes</taxon>
        <taxon>Pucciniales</taxon>
        <taxon>Sphaerophragmiaceae</taxon>
        <taxon>Austropuccinia</taxon>
    </lineage>
</organism>
<keyword evidence="3" id="KW-1185">Reference proteome</keyword>
<evidence type="ECO:0000313" key="3">
    <source>
        <dbReference type="Proteomes" id="UP000765509"/>
    </source>
</evidence>
<dbReference type="EMBL" id="AVOT02047497">
    <property type="protein sequence ID" value="MBW0542802.1"/>
    <property type="molecule type" value="Genomic_DNA"/>
</dbReference>
<feature type="region of interest" description="Disordered" evidence="1">
    <location>
        <begin position="1"/>
        <end position="53"/>
    </location>
</feature>
<evidence type="ECO:0000256" key="1">
    <source>
        <dbReference type="SAM" id="MobiDB-lite"/>
    </source>
</evidence>
<feature type="compositionally biased region" description="Basic and acidic residues" evidence="1">
    <location>
        <begin position="28"/>
        <end position="43"/>
    </location>
</feature>
<feature type="compositionally biased region" description="Basic and acidic residues" evidence="1">
    <location>
        <begin position="221"/>
        <end position="230"/>
    </location>
</feature>
<dbReference type="AlphaFoldDB" id="A0A9Q3IJA5"/>
<feature type="region of interest" description="Disordered" evidence="1">
    <location>
        <begin position="214"/>
        <end position="236"/>
    </location>
</feature>